<comment type="caution">
    <text evidence="12">The sequence shown here is derived from an EMBL/GenBank/DDBJ whole genome shotgun (WGS) entry which is preliminary data.</text>
</comment>
<feature type="transmembrane region" description="Helical" evidence="11">
    <location>
        <begin position="570"/>
        <end position="588"/>
    </location>
</feature>
<keyword evidence="4" id="KW-0410">Iron transport</keyword>
<protein>
    <recommendedName>
        <fullName evidence="14">Major facilitator superfamily (MFS) profile domain-containing protein</fullName>
    </recommendedName>
</protein>
<dbReference type="InterPro" id="IPR036259">
    <property type="entry name" value="MFS_trans_sf"/>
</dbReference>
<dbReference type="Pfam" id="PF07690">
    <property type="entry name" value="MFS_1"/>
    <property type="match status" value="1"/>
</dbReference>
<evidence type="ECO:0000256" key="5">
    <source>
        <dbReference type="ARBA" id="ARBA00022692"/>
    </source>
</evidence>
<dbReference type="GO" id="GO:0006826">
    <property type="term" value="P:iron ion transport"/>
    <property type="evidence" value="ECO:0007669"/>
    <property type="project" value="UniProtKB-KW"/>
</dbReference>
<feature type="transmembrane region" description="Helical" evidence="11">
    <location>
        <begin position="430"/>
        <end position="450"/>
    </location>
</feature>
<keyword evidence="3" id="KW-0813">Transport</keyword>
<reference evidence="12 13" key="1">
    <citation type="journal article" date="2016" name="Sci. Rep.">
        <title>Penicillium arizonense, a new, genome sequenced fungal species, reveals a high chemical diversity in secreted metabolites.</title>
        <authorList>
            <person name="Grijseels S."/>
            <person name="Nielsen J.C."/>
            <person name="Randelovic M."/>
            <person name="Nielsen J."/>
            <person name="Nielsen K.F."/>
            <person name="Workman M."/>
            <person name="Frisvad J.C."/>
        </authorList>
    </citation>
    <scope>NUCLEOTIDE SEQUENCE [LARGE SCALE GENOMIC DNA]</scope>
    <source>
        <strain evidence="12 13">CBS 141311</strain>
    </source>
</reference>
<dbReference type="AlphaFoldDB" id="A0A1F5LTI5"/>
<feature type="transmembrane region" description="Helical" evidence="11">
    <location>
        <begin position="245"/>
        <end position="265"/>
    </location>
</feature>
<evidence type="ECO:0000256" key="4">
    <source>
        <dbReference type="ARBA" id="ARBA00022496"/>
    </source>
</evidence>
<feature type="transmembrane region" description="Helical" evidence="11">
    <location>
        <begin position="286"/>
        <end position="308"/>
    </location>
</feature>
<feature type="compositionally biased region" description="Basic and acidic residues" evidence="10">
    <location>
        <begin position="55"/>
        <end position="66"/>
    </location>
</feature>
<dbReference type="GeneID" id="34572837"/>
<feature type="transmembrane region" description="Helical" evidence="11">
    <location>
        <begin position="456"/>
        <end position="482"/>
    </location>
</feature>
<feature type="transmembrane region" description="Helical" evidence="11">
    <location>
        <begin position="494"/>
        <end position="516"/>
    </location>
</feature>
<feature type="transmembrane region" description="Helical" evidence="11">
    <location>
        <begin position="181"/>
        <end position="201"/>
    </location>
</feature>
<keyword evidence="5 11" id="KW-0812">Transmembrane</keyword>
<dbReference type="FunFam" id="1.20.1250.20:FF:000284">
    <property type="entry name" value="Siderophore iron transporter mirB"/>
    <property type="match status" value="1"/>
</dbReference>
<dbReference type="PANTHER" id="PTHR23501:SF50">
    <property type="entry name" value="MFS SIDEROCHROME IRON TRANSPORTER MIRB (AFU_ORTHOLOGUE AFUA_3G03640)-RELATED"/>
    <property type="match status" value="1"/>
</dbReference>
<accession>A0A1F5LTI5</accession>
<dbReference type="OrthoDB" id="4078873at2759"/>
<dbReference type="RefSeq" id="XP_022491778.1">
    <property type="nucleotide sequence ID" value="XM_022628103.1"/>
</dbReference>
<evidence type="ECO:0000256" key="11">
    <source>
        <dbReference type="SAM" id="Phobius"/>
    </source>
</evidence>
<dbReference type="EMBL" id="LXJU01000003">
    <property type="protein sequence ID" value="OGE56350.1"/>
    <property type="molecule type" value="Genomic_DNA"/>
</dbReference>
<name>A0A1F5LTI5_PENAI</name>
<dbReference type="SUPFAM" id="SSF103473">
    <property type="entry name" value="MFS general substrate transporter"/>
    <property type="match status" value="1"/>
</dbReference>
<keyword evidence="6 11" id="KW-1133">Transmembrane helix</keyword>
<keyword evidence="8" id="KW-0406">Ion transport</keyword>
<comment type="similarity">
    <text evidence="2">Belongs to the major facilitator superfamily.</text>
</comment>
<keyword evidence="7" id="KW-0408">Iron</keyword>
<proteinExistence type="inferred from homology"/>
<feature type="transmembrane region" description="Helical" evidence="11">
    <location>
        <begin position="405"/>
        <end position="423"/>
    </location>
</feature>
<keyword evidence="13" id="KW-1185">Reference proteome</keyword>
<feature type="transmembrane region" description="Helical" evidence="11">
    <location>
        <begin position="364"/>
        <end position="385"/>
    </location>
</feature>
<evidence type="ECO:0000313" key="13">
    <source>
        <dbReference type="Proteomes" id="UP000177622"/>
    </source>
</evidence>
<dbReference type="PANTHER" id="PTHR23501">
    <property type="entry name" value="MAJOR FACILITATOR SUPERFAMILY"/>
    <property type="match status" value="1"/>
</dbReference>
<evidence type="ECO:0000256" key="7">
    <source>
        <dbReference type="ARBA" id="ARBA00023004"/>
    </source>
</evidence>
<feature type="compositionally biased region" description="Polar residues" evidence="10">
    <location>
        <begin position="37"/>
        <end position="54"/>
    </location>
</feature>
<dbReference type="Gene3D" id="1.20.1250.20">
    <property type="entry name" value="MFS general substrate transporter like domains"/>
    <property type="match status" value="2"/>
</dbReference>
<feature type="region of interest" description="Disordered" evidence="10">
    <location>
        <begin position="37"/>
        <end position="67"/>
    </location>
</feature>
<comment type="subcellular location">
    <subcellularLocation>
        <location evidence="1">Membrane</location>
        <topology evidence="1">Multi-pass membrane protein</topology>
    </subcellularLocation>
</comment>
<sequence length="613" mass="68883">MRVHPLIRRARTVYRRMPNGATQENFETSTILNTKSQVNPAGQDDLTLSYTNSEPSHEQTPDEHAQRGVQDVEAVALSWSKGYLIAVFVNIWCLYFVNAFQATMNTSLNPYVTSTFQSHSLSGVPTALGDAFAAATYLPMAKLMDVWGRAEGFLFMVICLTIGLILMATCQTFETYCAANVFWYIGFYGTEYAIDVVTADASTLQNRAFAYAFTSSPYIITAFAGPKVAEQFYYQISWRWGFGAWAIITPIVAAPLYIMLKYNLYKAEKEGYRIKRPSGRTMMESIWHWTVQFDLLGVLIFTAGLVLFELPFDIAAYAPDGWASGYIVAMLVVGFSMLFFFAIWEKWLAPVPVLEWRLLTNRTIIGAILLDATYQLSNYCWSYYFTSWLQVNNDLTITTSNYINNIFDMVSGVLLLLLGWFIRMVGRYKWTLYIAIPLYIFAQGLMIHFRSPNGNVGYQVMCQIFLAIGGSVFILVEQLAILAAVDHQHIATALALLNVAGTIGDSAGITISTIIWQQTYLKALLRYLPESALPDLNSIYEDLTTQTSYPIGTPIRLAIQKAYAYAELRLLAVGCGIMVLAIPWTILIKDIDLKRKPQQYVTTSLNMVAPALV</sequence>
<dbReference type="GO" id="GO:0005886">
    <property type="term" value="C:plasma membrane"/>
    <property type="evidence" value="ECO:0007669"/>
    <property type="project" value="TreeGrafter"/>
</dbReference>
<evidence type="ECO:0000256" key="8">
    <source>
        <dbReference type="ARBA" id="ARBA00023065"/>
    </source>
</evidence>
<dbReference type="Proteomes" id="UP000177622">
    <property type="component" value="Unassembled WGS sequence"/>
</dbReference>
<evidence type="ECO:0000256" key="2">
    <source>
        <dbReference type="ARBA" id="ARBA00008335"/>
    </source>
</evidence>
<evidence type="ECO:0008006" key="14">
    <source>
        <dbReference type="Google" id="ProtNLM"/>
    </source>
</evidence>
<evidence type="ECO:0000256" key="10">
    <source>
        <dbReference type="SAM" id="MobiDB-lite"/>
    </source>
</evidence>
<dbReference type="GO" id="GO:0022857">
    <property type="term" value="F:transmembrane transporter activity"/>
    <property type="evidence" value="ECO:0007669"/>
    <property type="project" value="InterPro"/>
</dbReference>
<organism evidence="12 13">
    <name type="scientific">Penicillium arizonense</name>
    <dbReference type="NCBI Taxonomy" id="1835702"/>
    <lineage>
        <taxon>Eukaryota</taxon>
        <taxon>Fungi</taxon>
        <taxon>Dikarya</taxon>
        <taxon>Ascomycota</taxon>
        <taxon>Pezizomycotina</taxon>
        <taxon>Eurotiomycetes</taxon>
        <taxon>Eurotiomycetidae</taxon>
        <taxon>Eurotiales</taxon>
        <taxon>Aspergillaceae</taxon>
        <taxon>Penicillium</taxon>
    </lineage>
</organism>
<feature type="transmembrane region" description="Helical" evidence="11">
    <location>
        <begin position="323"/>
        <end position="344"/>
    </location>
</feature>
<evidence type="ECO:0000256" key="1">
    <source>
        <dbReference type="ARBA" id="ARBA00004141"/>
    </source>
</evidence>
<evidence type="ECO:0000256" key="3">
    <source>
        <dbReference type="ARBA" id="ARBA00022448"/>
    </source>
</evidence>
<dbReference type="FunFam" id="1.20.1250.20:FF:000302">
    <property type="entry name" value="MFS siderochrome iron transporter MirB"/>
    <property type="match status" value="1"/>
</dbReference>
<dbReference type="GO" id="GO:0010106">
    <property type="term" value="P:cellular response to iron ion starvation"/>
    <property type="evidence" value="ECO:0007669"/>
    <property type="project" value="UniProtKB-ARBA"/>
</dbReference>
<dbReference type="InterPro" id="IPR011701">
    <property type="entry name" value="MFS"/>
</dbReference>
<feature type="transmembrane region" description="Helical" evidence="11">
    <location>
        <begin position="152"/>
        <end position="169"/>
    </location>
</feature>
<feature type="transmembrane region" description="Helical" evidence="11">
    <location>
        <begin position="83"/>
        <end position="101"/>
    </location>
</feature>
<evidence type="ECO:0000256" key="6">
    <source>
        <dbReference type="ARBA" id="ARBA00022989"/>
    </source>
</evidence>
<keyword evidence="9 11" id="KW-0472">Membrane</keyword>
<evidence type="ECO:0000313" key="12">
    <source>
        <dbReference type="EMBL" id="OGE56350.1"/>
    </source>
</evidence>
<gene>
    <name evidence="12" type="ORF">PENARI_c003G01541</name>
</gene>
<evidence type="ECO:0000256" key="9">
    <source>
        <dbReference type="ARBA" id="ARBA00023136"/>
    </source>
</evidence>